<dbReference type="PANTHER" id="PTHR38457">
    <property type="entry name" value="REGULATOR ABRB-RELATED"/>
    <property type="match status" value="1"/>
</dbReference>
<feature type="transmembrane region" description="Helical" evidence="1">
    <location>
        <begin position="149"/>
        <end position="167"/>
    </location>
</feature>
<name>A0A5C4N4X8_9RHOB</name>
<dbReference type="GO" id="GO:0010468">
    <property type="term" value="P:regulation of gene expression"/>
    <property type="evidence" value="ECO:0007669"/>
    <property type="project" value="InterPro"/>
</dbReference>
<proteinExistence type="predicted"/>
<feature type="transmembrane region" description="Helical" evidence="1">
    <location>
        <begin position="82"/>
        <end position="104"/>
    </location>
</feature>
<keyword evidence="1" id="KW-0812">Transmembrane</keyword>
<keyword evidence="1" id="KW-0472">Membrane</keyword>
<dbReference type="GO" id="GO:0016020">
    <property type="term" value="C:membrane"/>
    <property type="evidence" value="ECO:0007669"/>
    <property type="project" value="InterPro"/>
</dbReference>
<keyword evidence="1" id="KW-1133">Transmembrane helix</keyword>
<feature type="transmembrane region" description="Helical" evidence="1">
    <location>
        <begin position="58"/>
        <end position="76"/>
    </location>
</feature>
<dbReference type="RefSeq" id="WP_139083318.1">
    <property type="nucleotide sequence ID" value="NZ_VDFV01000048.1"/>
</dbReference>
<dbReference type="PANTHER" id="PTHR38457:SF1">
    <property type="entry name" value="REGULATOR ABRB-RELATED"/>
    <property type="match status" value="1"/>
</dbReference>
<accession>A0A5C4N4X8</accession>
<feature type="transmembrane region" description="Helical" evidence="1">
    <location>
        <begin position="179"/>
        <end position="195"/>
    </location>
</feature>
<dbReference type="EMBL" id="VDFV01000048">
    <property type="protein sequence ID" value="TNC63586.1"/>
    <property type="molecule type" value="Genomic_DNA"/>
</dbReference>
<feature type="transmembrane region" description="Helical" evidence="1">
    <location>
        <begin position="202"/>
        <end position="226"/>
    </location>
</feature>
<feature type="transmembrane region" description="Helical" evidence="1">
    <location>
        <begin position="32"/>
        <end position="51"/>
    </location>
</feature>
<evidence type="ECO:0000313" key="3">
    <source>
        <dbReference type="Proteomes" id="UP000305709"/>
    </source>
</evidence>
<feature type="transmembrane region" description="Helical" evidence="1">
    <location>
        <begin position="306"/>
        <end position="337"/>
    </location>
</feature>
<evidence type="ECO:0000313" key="2">
    <source>
        <dbReference type="EMBL" id="TNC63586.1"/>
    </source>
</evidence>
<keyword evidence="3" id="KW-1185">Reference proteome</keyword>
<sequence>MKARWFRHLLTLAVALGGLALALGSGLPLPYLFGPMLACLATALLGLPLLAFGPVTSAARTVLGVAIGASVTPALLMQLPSMLLSLALVPVYVVLIGLVGVPFFRRVCGFDLVTSFFAAMPGGATDMVLFGKDAGGDVRTLSLIHATRMAVIVTLAPILLSTIYSTPLDRPLGEAAADLPMSEMALMILAALIGWQAGERLGLFGASMLGPLIVTLALSLLGLIHVRPPREALQAAQFLIGIGIGVHYVGVTWRELSRTIGFSILFMLILAVLAGAVAEAVVLLGLAPPLEAFLAFTPGGQAEMTILAIVAGAELGFVVPHHIARIFLVILGAPLVLSRLK</sequence>
<evidence type="ECO:0000256" key="1">
    <source>
        <dbReference type="SAM" id="Phobius"/>
    </source>
</evidence>
<gene>
    <name evidence="2" type="ORF">FHG71_19240</name>
</gene>
<feature type="transmembrane region" description="Helical" evidence="1">
    <location>
        <begin position="262"/>
        <end position="286"/>
    </location>
</feature>
<dbReference type="InterPro" id="IPR007820">
    <property type="entry name" value="AbrB_fam"/>
</dbReference>
<dbReference type="Pfam" id="PF05145">
    <property type="entry name" value="AbrB"/>
    <property type="match status" value="1"/>
</dbReference>
<dbReference type="OrthoDB" id="7157734at2"/>
<dbReference type="AlphaFoldDB" id="A0A5C4N4X8"/>
<organism evidence="2 3">
    <name type="scientific">Rubellimicrobium roseum</name>
    <dbReference type="NCBI Taxonomy" id="687525"/>
    <lineage>
        <taxon>Bacteria</taxon>
        <taxon>Pseudomonadati</taxon>
        <taxon>Pseudomonadota</taxon>
        <taxon>Alphaproteobacteria</taxon>
        <taxon>Rhodobacterales</taxon>
        <taxon>Roseobacteraceae</taxon>
        <taxon>Rubellimicrobium</taxon>
    </lineage>
</organism>
<protein>
    <submittedName>
        <fullName evidence="2">AbrB family transcriptional regulator</fullName>
    </submittedName>
</protein>
<feature type="transmembrane region" description="Helical" evidence="1">
    <location>
        <begin position="232"/>
        <end position="250"/>
    </location>
</feature>
<reference evidence="2 3" key="1">
    <citation type="submission" date="2019-06" db="EMBL/GenBank/DDBJ databases">
        <authorList>
            <person name="Jiang L."/>
        </authorList>
    </citation>
    <scope>NUCLEOTIDE SEQUENCE [LARGE SCALE GENOMIC DNA]</scope>
    <source>
        <strain evidence="2 3">YIM 48858</strain>
    </source>
</reference>
<dbReference type="Proteomes" id="UP000305709">
    <property type="component" value="Unassembled WGS sequence"/>
</dbReference>
<dbReference type="PIRSF" id="PIRSF038991">
    <property type="entry name" value="Protein_AbrB"/>
    <property type="match status" value="1"/>
</dbReference>
<comment type="caution">
    <text evidence="2">The sequence shown here is derived from an EMBL/GenBank/DDBJ whole genome shotgun (WGS) entry which is preliminary data.</text>
</comment>